<reference evidence="1 2" key="1">
    <citation type="journal article" date="2019" name="Int. J. Syst. Evol. Microbiol.">
        <title>The Global Catalogue of Microorganisms (GCM) 10K type strain sequencing project: providing services to taxonomists for standard genome sequencing and annotation.</title>
        <authorList>
            <consortium name="The Broad Institute Genomics Platform"/>
            <consortium name="The Broad Institute Genome Sequencing Center for Infectious Disease"/>
            <person name="Wu L."/>
            <person name="Ma J."/>
        </authorList>
    </citation>
    <scope>NUCLEOTIDE SEQUENCE [LARGE SCALE GENOMIC DNA]</scope>
    <source>
        <strain evidence="1 2">JCM 16221</strain>
    </source>
</reference>
<protein>
    <submittedName>
        <fullName evidence="1">SAM-dependent methyltransferase</fullName>
    </submittedName>
</protein>
<evidence type="ECO:0000313" key="1">
    <source>
        <dbReference type="EMBL" id="GAA2359769.1"/>
    </source>
</evidence>
<dbReference type="Proteomes" id="UP001501218">
    <property type="component" value="Unassembled WGS sequence"/>
</dbReference>
<sequence>MPENRPLSAEIDTTVAHEARVYDYWLGGKDHYEADRALGDAIAEQIPTVATMARANRAFVGRAVRYLVKEAGIRQFLDIGTGIPTSGNVHEVAQLEDPSVRVVYVDNDPIVLAHARALMTSTPEGATRFVFADLREPDAILSEQAVSETLDLTQPVAVMLVAVLMYFREESEVRRVLSALVDAVPAGSYLTLTHPTADFDPEAVAGVVAAAERSGIAFQPRSRTEVANLFAGMDLVEPGIVPVMAWRPDEPGADAARLHPGIEPDPASAYYWAGMARKR</sequence>
<dbReference type="PIRSF" id="PIRSF017393">
    <property type="entry name" value="MTase_SAV2177"/>
    <property type="match status" value="1"/>
</dbReference>
<keyword evidence="2" id="KW-1185">Reference proteome</keyword>
<dbReference type="Gene3D" id="3.40.50.150">
    <property type="entry name" value="Vaccinia Virus protein VP39"/>
    <property type="match status" value="1"/>
</dbReference>
<evidence type="ECO:0000313" key="2">
    <source>
        <dbReference type="Proteomes" id="UP001501218"/>
    </source>
</evidence>
<dbReference type="Pfam" id="PF04672">
    <property type="entry name" value="Methyltransf_19"/>
    <property type="match status" value="1"/>
</dbReference>
<dbReference type="EMBL" id="BAAARA010000021">
    <property type="protein sequence ID" value="GAA2359769.1"/>
    <property type="molecule type" value="Genomic_DNA"/>
</dbReference>
<dbReference type="InterPro" id="IPR006764">
    <property type="entry name" value="SAM_dep_MeTrfase_SAV2177_type"/>
</dbReference>
<dbReference type="RefSeq" id="WP_344136032.1">
    <property type="nucleotide sequence ID" value="NZ_BAAARA010000021.1"/>
</dbReference>
<dbReference type="GO" id="GO:0032259">
    <property type="term" value="P:methylation"/>
    <property type="evidence" value="ECO:0007669"/>
    <property type="project" value="UniProtKB-KW"/>
</dbReference>
<dbReference type="GO" id="GO:0008168">
    <property type="term" value="F:methyltransferase activity"/>
    <property type="evidence" value="ECO:0007669"/>
    <property type="project" value="UniProtKB-KW"/>
</dbReference>
<dbReference type="InterPro" id="IPR029063">
    <property type="entry name" value="SAM-dependent_MTases_sf"/>
</dbReference>
<proteinExistence type="predicted"/>
<keyword evidence="1" id="KW-0808">Transferase</keyword>
<accession>A0ABN3GSJ3</accession>
<organism evidence="1 2">
    <name type="scientific">Saccharopolyspora halophila</name>
    <dbReference type="NCBI Taxonomy" id="405551"/>
    <lineage>
        <taxon>Bacteria</taxon>
        <taxon>Bacillati</taxon>
        <taxon>Actinomycetota</taxon>
        <taxon>Actinomycetes</taxon>
        <taxon>Pseudonocardiales</taxon>
        <taxon>Pseudonocardiaceae</taxon>
        <taxon>Saccharopolyspora</taxon>
    </lineage>
</organism>
<comment type="caution">
    <text evidence="1">The sequence shown here is derived from an EMBL/GenBank/DDBJ whole genome shotgun (WGS) entry which is preliminary data.</text>
</comment>
<gene>
    <name evidence="1" type="ORF">GCM10009854_43290</name>
</gene>
<dbReference type="SUPFAM" id="SSF53335">
    <property type="entry name" value="S-adenosyl-L-methionine-dependent methyltransferases"/>
    <property type="match status" value="1"/>
</dbReference>
<name>A0ABN3GSJ3_9PSEU</name>
<keyword evidence="1" id="KW-0489">Methyltransferase</keyword>